<dbReference type="InterPro" id="IPR055170">
    <property type="entry name" value="GFO_IDH_MocA-like_dom"/>
</dbReference>
<gene>
    <name evidence="3" type="ORF">M5G21_26060</name>
</gene>
<protein>
    <submittedName>
        <fullName evidence="3">Gfo/Idh/MocA family oxidoreductase</fullName>
    </submittedName>
</protein>
<feature type="domain" description="GFO/IDH/MocA-like oxidoreductase" evidence="2">
    <location>
        <begin position="132"/>
        <end position="254"/>
    </location>
</feature>
<accession>A0ABT5NIT1</accession>
<dbReference type="InterPro" id="IPR000683">
    <property type="entry name" value="Gfo/Idh/MocA-like_OxRdtase_N"/>
</dbReference>
<evidence type="ECO:0000313" key="4">
    <source>
        <dbReference type="Proteomes" id="UP001148189"/>
    </source>
</evidence>
<organism evidence="3 4">
    <name type="scientific">Pseudomonas shahriarae</name>
    <dbReference type="NCBI Taxonomy" id="2745512"/>
    <lineage>
        <taxon>Bacteria</taxon>
        <taxon>Pseudomonadati</taxon>
        <taxon>Pseudomonadota</taxon>
        <taxon>Gammaproteobacteria</taxon>
        <taxon>Pseudomonadales</taxon>
        <taxon>Pseudomonadaceae</taxon>
        <taxon>Pseudomonas</taxon>
    </lineage>
</organism>
<comment type="caution">
    <text evidence="3">The sequence shown here is derived from an EMBL/GenBank/DDBJ whole genome shotgun (WGS) entry which is preliminary data.</text>
</comment>
<dbReference type="Gene3D" id="3.40.50.720">
    <property type="entry name" value="NAD(P)-binding Rossmann-like Domain"/>
    <property type="match status" value="1"/>
</dbReference>
<feature type="domain" description="Gfo/Idh/MocA-like oxidoreductase N-terminal" evidence="1">
    <location>
        <begin position="7"/>
        <end position="117"/>
    </location>
</feature>
<sequence length="338" mass="37256">MSGQSIYLVIGSGSIAKRHIGNIRKLFASARIGCVSASGRRLSADDVGDDTLIYGSLEAALEDNPLFAIVASPAPLHAEYAAQLLNRQVPVLIEKPVSDSLERFAAHRDVLVAHKDRIEIAYNLRFMSSALKFKAFLDEGIVGEVRSVSVDVGQYLPDWRPASDYRKNVSARRELGGGVLLELSHELDYLGWLFGKFETAYCVARNTGALEIDVEDTVDALLVRSDRLVINVHMDFLQRAPVRTCKVIGQQGTLIWDILNNGIVLHTGREQQRVLFDDTCYDRNSMYLDQLRHFAQVAEGSASPVIGLEDGLQTLCLIEAMKRSVATGQVVKIGDIQA</sequence>
<evidence type="ECO:0000259" key="1">
    <source>
        <dbReference type="Pfam" id="PF01408"/>
    </source>
</evidence>
<dbReference type="Pfam" id="PF22725">
    <property type="entry name" value="GFO_IDH_MocA_C3"/>
    <property type="match status" value="1"/>
</dbReference>
<evidence type="ECO:0000313" key="3">
    <source>
        <dbReference type="EMBL" id="MDD0988426.1"/>
    </source>
</evidence>
<dbReference type="InterPro" id="IPR051450">
    <property type="entry name" value="Gfo/Idh/MocA_Oxidoreductases"/>
</dbReference>
<dbReference type="EMBL" id="JAMDHD010000049">
    <property type="protein sequence ID" value="MDD0988426.1"/>
    <property type="molecule type" value="Genomic_DNA"/>
</dbReference>
<dbReference type="SUPFAM" id="SSF51735">
    <property type="entry name" value="NAD(P)-binding Rossmann-fold domains"/>
    <property type="match status" value="1"/>
</dbReference>
<dbReference type="PANTHER" id="PTHR43377">
    <property type="entry name" value="BILIVERDIN REDUCTASE A"/>
    <property type="match status" value="1"/>
</dbReference>
<name>A0ABT5NIT1_9PSED</name>
<reference evidence="3" key="1">
    <citation type="submission" date="2022-05" db="EMBL/GenBank/DDBJ databases">
        <title>Novel Pseudomonas spp. Isolated from a Rainbow Trout Aquaculture Facility.</title>
        <authorList>
            <person name="Testerman T."/>
            <person name="Graf J."/>
        </authorList>
    </citation>
    <scope>NUCLEOTIDE SEQUENCE</scope>
    <source>
        <strain evidence="3">ID1050</strain>
    </source>
</reference>
<dbReference type="Pfam" id="PF01408">
    <property type="entry name" value="GFO_IDH_MocA"/>
    <property type="match status" value="1"/>
</dbReference>
<keyword evidence="4" id="KW-1185">Reference proteome</keyword>
<dbReference type="RefSeq" id="WP_273867715.1">
    <property type="nucleotide sequence ID" value="NZ_JAMDHD010000049.1"/>
</dbReference>
<dbReference type="PANTHER" id="PTHR43377:SF1">
    <property type="entry name" value="BILIVERDIN REDUCTASE A"/>
    <property type="match status" value="1"/>
</dbReference>
<dbReference type="Gene3D" id="3.30.360.10">
    <property type="entry name" value="Dihydrodipicolinate Reductase, domain 2"/>
    <property type="match status" value="1"/>
</dbReference>
<dbReference type="Proteomes" id="UP001148189">
    <property type="component" value="Unassembled WGS sequence"/>
</dbReference>
<evidence type="ECO:0000259" key="2">
    <source>
        <dbReference type="Pfam" id="PF22725"/>
    </source>
</evidence>
<dbReference type="InterPro" id="IPR036291">
    <property type="entry name" value="NAD(P)-bd_dom_sf"/>
</dbReference>
<dbReference type="SUPFAM" id="SSF55347">
    <property type="entry name" value="Glyceraldehyde-3-phosphate dehydrogenase-like, C-terminal domain"/>
    <property type="match status" value="1"/>
</dbReference>
<proteinExistence type="predicted"/>